<evidence type="ECO:0000256" key="2">
    <source>
        <dbReference type="ARBA" id="ARBA00006012"/>
    </source>
</evidence>
<evidence type="ECO:0000256" key="10">
    <source>
        <dbReference type="SAM" id="Phobius"/>
    </source>
</evidence>
<feature type="transmembrane region" description="Helical" evidence="10">
    <location>
        <begin position="589"/>
        <end position="615"/>
    </location>
</feature>
<feature type="transmembrane region" description="Helical" evidence="10">
    <location>
        <begin position="1171"/>
        <end position="1188"/>
    </location>
</feature>
<comment type="caution">
    <text evidence="12">The sequence shown here is derived from an EMBL/GenBank/DDBJ whole genome shotgun (WGS) entry which is preliminary data.</text>
</comment>
<keyword evidence="6" id="KW-0067">ATP-binding</keyword>
<feature type="transmembrane region" description="Helical" evidence="10">
    <location>
        <begin position="1280"/>
        <end position="1301"/>
    </location>
</feature>
<feature type="transmembrane region" description="Helical" evidence="10">
    <location>
        <begin position="683"/>
        <end position="701"/>
    </location>
</feature>
<dbReference type="InterPro" id="IPR034003">
    <property type="entry name" value="ABCG_PDR_2"/>
</dbReference>
<evidence type="ECO:0000256" key="7">
    <source>
        <dbReference type="ARBA" id="ARBA00022989"/>
    </source>
</evidence>
<comment type="subcellular location">
    <subcellularLocation>
        <location evidence="1">Membrane</location>
        <topology evidence="1">Multi-pass membrane protein</topology>
    </subcellularLocation>
</comment>
<evidence type="ECO:0000256" key="6">
    <source>
        <dbReference type="ARBA" id="ARBA00022840"/>
    </source>
</evidence>
<dbReference type="InterPro" id="IPR017871">
    <property type="entry name" value="ABC_transporter-like_CS"/>
</dbReference>
<proteinExistence type="inferred from homology"/>
<dbReference type="InterPro" id="IPR003439">
    <property type="entry name" value="ABC_transporter-like_ATP-bd"/>
</dbReference>
<protein>
    <submittedName>
        <fullName evidence="12">ABC-2 type transporter-domain-containing protein</fullName>
    </submittedName>
</protein>
<feature type="transmembrane region" description="Helical" evidence="10">
    <location>
        <begin position="548"/>
        <end position="569"/>
    </location>
</feature>
<accession>A0ABR3AL51</accession>
<feature type="transmembrane region" description="Helical" evidence="10">
    <location>
        <begin position="1433"/>
        <end position="1454"/>
    </location>
</feature>
<keyword evidence="3" id="KW-0813">Transport</keyword>
<feature type="transmembrane region" description="Helical" evidence="10">
    <location>
        <begin position="649"/>
        <end position="671"/>
    </location>
</feature>
<dbReference type="Pfam" id="PF14510">
    <property type="entry name" value="ABC_trans_N"/>
    <property type="match status" value="1"/>
</dbReference>
<sequence>MDHPSYSGLPERNQAERHYEASENSLDAKTLDGTDEKELEIRRTTTSRTGEGGGFGELDANAVNIEDAMSNYEEMRREMTKQSRMTQPNAPTDAEKGQSQDFDLTDFLRNVDDETSAAGIARKHMGVIWKDLCVKGLGADAKTISTNFSVIKTFVQFWKWGKTQGTDFTILKPLNGFCKDGEMLLVLGRPGSGCSTLLRVLANMRGSYTSIEGEVTYGGIEATEFSKYFRGEVCYNEEEDLHYPTLTTKQTLMFALKNKVPGKRVPGESSKEFINKVLYMLGNMLGLTKQMNTMVGNAFVRGLSGGERKRLSIAEQMTTRSSINCWDCATRGLDASSALDYVRSLRVMTDVLHKTTISTLYQASDNIFNLFDKVMVLDEGRCIYFGPTSQAKSFFEDVGFYCPSRKSIPDFLTGLCNANEREFRPGFEGKTPLNSAQFENTYLQSEMYREMMRERDAYESQIAKDRPDEHFRQAILEAHQKRAPKKSPFVSTYYQQVVALTIRQFQLIFGDVGALVSRYGGVVVKGIIMASVFYKMPVDANGAFSRGGAFLFSLLFNALIAQAELSAFMQGRRVLEKHKHFALYHPSAFYIAQVISDIPLAIIQVIIFQLCVYFIMGLKMDAGAYFTFMVVLVFTNLCMNGFFRFWGAVLPNFFAASQISSIFLIACLIYSGYQIPYKYMHPWLYWIYWINPLAYGYKALISNELHAMHFDCNGPAMVPYGPGYENTDYRTCTLAGANPGEPFVLGDSYLDRGYDYQVWQRWIDFVAVVLFFVFFTAITCLAMEYFGLQKEGSITKVYKNGKAPKAKTEEELMQQTGTREEEHMEAVSEGTTFSWHNIDYTVPIKGGKLQLLNGINGIVKPGHLTALMGSSGAGKTTLLDVLAKRKTIGKIDGSILMNGEPLRNDFERVTGYCEQMDVHNPNATVREALQFSAYLRQPAEVPKAEKDEYVEQILRLLEMDQIGDALVGDLEEGVGISVEERKRLTIATELVGKPKLLFLDEPTSGLDAQSSYNIVRFIRKLADSGWPVLCTIHQPSATLFENFDHLVLLMRGGRTAYCGEIGPGSATMIEYFESNGGPKCDPKANPAEYILECVGAGTAGKSKADWAEIWKGSKEAKALQDELNDILSKSSHDSSRKTSTYALSFWQQFMLVYKRMNISWWRSPSYNLGRLFNVCFIGLISGFTFWKLGNTPADMQNRMFSVFTTLLMANALIILAQPRFMQERMWFRREYASKYYGWGPFALACMVVEIPYLIFFSAIFLVCFYWTAGLENISDRVGFFYIHFFVFMLYSVSLGFMIAAFSSTPPMAAVINPFFTSILILFAGIVQPPSEMPYFWRSWMYWLDPYHYLIEGLVVDVMAGVKIVCGAGDYIKINAPPGQTCGDYFANYFESGGLGYIGNPEATGTCDYCQYTVGDDFYETRIGWSFSNRWRDFGILCAYYVFNVMLFTFFVFLFRKANR</sequence>
<dbReference type="Pfam" id="PF19055">
    <property type="entry name" value="ABC2_membrane_7"/>
    <property type="match status" value="1"/>
</dbReference>
<feature type="region of interest" description="Disordered" evidence="9">
    <location>
        <begin position="1"/>
        <end position="60"/>
    </location>
</feature>
<feature type="transmembrane region" description="Helical" evidence="10">
    <location>
        <begin position="516"/>
        <end position="536"/>
    </location>
</feature>
<keyword evidence="7 10" id="KW-1133">Transmembrane helix</keyword>
<evidence type="ECO:0000256" key="9">
    <source>
        <dbReference type="SAM" id="MobiDB-lite"/>
    </source>
</evidence>
<name>A0ABR3AL51_PHYBL</name>
<comment type="similarity">
    <text evidence="2">Belongs to the ABC transporter superfamily. ABCG family. PDR (TC 3.A.1.205) subfamily.</text>
</comment>
<keyword evidence="5" id="KW-0547">Nucleotide-binding</keyword>
<dbReference type="InterPro" id="IPR029481">
    <property type="entry name" value="ABC_trans_N"/>
</dbReference>
<dbReference type="Proteomes" id="UP001448207">
    <property type="component" value="Unassembled WGS sequence"/>
</dbReference>
<dbReference type="InterPro" id="IPR010929">
    <property type="entry name" value="PDR_CDR_ABC"/>
</dbReference>
<gene>
    <name evidence="12" type="ORF">J3Q64DRAFT_1840521</name>
</gene>
<dbReference type="InterPro" id="IPR003593">
    <property type="entry name" value="AAA+_ATPase"/>
</dbReference>
<feature type="transmembrane region" description="Helical" evidence="10">
    <location>
        <begin position="1241"/>
        <end position="1268"/>
    </location>
</feature>
<keyword evidence="13" id="KW-1185">Reference proteome</keyword>
<evidence type="ECO:0000256" key="5">
    <source>
        <dbReference type="ARBA" id="ARBA00022741"/>
    </source>
</evidence>
<dbReference type="Pfam" id="PF06422">
    <property type="entry name" value="PDR_CDR"/>
    <property type="match status" value="2"/>
</dbReference>
<dbReference type="PANTHER" id="PTHR19241">
    <property type="entry name" value="ATP-BINDING CASSETTE TRANSPORTER"/>
    <property type="match status" value="1"/>
</dbReference>
<feature type="transmembrane region" description="Helical" evidence="10">
    <location>
        <begin position="622"/>
        <end position="643"/>
    </location>
</feature>
<feature type="region of interest" description="Disordered" evidence="9">
    <location>
        <begin position="77"/>
        <end position="101"/>
    </location>
</feature>
<dbReference type="PROSITE" id="PS00211">
    <property type="entry name" value="ABC_TRANSPORTER_1"/>
    <property type="match status" value="1"/>
</dbReference>
<feature type="domain" description="ABC transporter" evidence="11">
    <location>
        <begin position="155"/>
        <end position="404"/>
    </location>
</feature>
<dbReference type="InterPro" id="IPR013525">
    <property type="entry name" value="ABC2_TM"/>
</dbReference>
<evidence type="ECO:0000256" key="3">
    <source>
        <dbReference type="ARBA" id="ARBA00022448"/>
    </source>
</evidence>
<dbReference type="EMBL" id="JBCLYO010000029">
    <property type="protein sequence ID" value="KAL0077010.1"/>
    <property type="molecule type" value="Genomic_DNA"/>
</dbReference>
<reference evidence="12 13" key="1">
    <citation type="submission" date="2024-04" db="EMBL/GenBank/DDBJ databases">
        <title>Symmetric and asymmetric DNA N6-adenine methylation regulates different biological responses in Mucorales.</title>
        <authorList>
            <consortium name="Lawrence Berkeley National Laboratory"/>
            <person name="Lax C."/>
            <person name="Mondo S.J."/>
            <person name="Osorio-Concepcion M."/>
            <person name="Muszewska A."/>
            <person name="Corrochano-Luque M."/>
            <person name="Gutierrez G."/>
            <person name="Riley R."/>
            <person name="Lipzen A."/>
            <person name="Guo J."/>
            <person name="Hundley H."/>
            <person name="Amirebrahimi M."/>
            <person name="Ng V."/>
            <person name="Lorenzo-Gutierrez D."/>
            <person name="Binder U."/>
            <person name="Yang J."/>
            <person name="Song Y."/>
            <person name="Canovas D."/>
            <person name="Navarro E."/>
            <person name="Freitag M."/>
            <person name="Gabaldon T."/>
            <person name="Grigoriev I.V."/>
            <person name="Corrochano L.M."/>
            <person name="Nicolas F.E."/>
            <person name="Garre V."/>
        </authorList>
    </citation>
    <scope>NUCLEOTIDE SEQUENCE [LARGE SCALE GENOMIC DNA]</scope>
    <source>
        <strain evidence="12 13">L51</strain>
    </source>
</reference>
<feature type="compositionally biased region" description="Basic and acidic residues" evidence="9">
    <location>
        <begin position="29"/>
        <end position="43"/>
    </location>
</feature>
<dbReference type="Gene3D" id="3.40.50.300">
    <property type="entry name" value="P-loop containing nucleotide triphosphate hydrolases"/>
    <property type="match status" value="2"/>
</dbReference>
<feature type="transmembrane region" description="Helical" evidence="10">
    <location>
        <begin position="1200"/>
        <end position="1220"/>
    </location>
</feature>
<evidence type="ECO:0000256" key="8">
    <source>
        <dbReference type="ARBA" id="ARBA00023136"/>
    </source>
</evidence>
<dbReference type="CDD" id="cd03233">
    <property type="entry name" value="ABCG_PDR_domain1"/>
    <property type="match status" value="1"/>
</dbReference>
<organism evidence="12 13">
    <name type="scientific">Phycomyces blakesleeanus</name>
    <dbReference type="NCBI Taxonomy" id="4837"/>
    <lineage>
        <taxon>Eukaryota</taxon>
        <taxon>Fungi</taxon>
        <taxon>Fungi incertae sedis</taxon>
        <taxon>Mucoromycota</taxon>
        <taxon>Mucoromycotina</taxon>
        <taxon>Mucoromycetes</taxon>
        <taxon>Mucorales</taxon>
        <taxon>Phycomycetaceae</taxon>
        <taxon>Phycomyces</taxon>
    </lineage>
</organism>
<feature type="domain" description="ABC transporter" evidence="11">
    <location>
        <begin position="833"/>
        <end position="1076"/>
    </location>
</feature>
<feature type="transmembrane region" description="Helical" evidence="10">
    <location>
        <begin position="1308"/>
        <end position="1326"/>
    </location>
</feature>
<dbReference type="SUPFAM" id="SSF52540">
    <property type="entry name" value="P-loop containing nucleoside triphosphate hydrolases"/>
    <property type="match status" value="2"/>
</dbReference>
<dbReference type="Pfam" id="PF00005">
    <property type="entry name" value="ABC_tran"/>
    <property type="match status" value="2"/>
</dbReference>
<dbReference type="InterPro" id="IPR027417">
    <property type="entry name" value="P-loop_NTPase"/>
</dbReference>
<dbReference type="PROSITE" id="PS50893">
    <property type="entry name" value="ABC_TRANSPORTER_2"/>
    <property type="match status" value="2"/>
</dbReference>
<keyword evidence="8 10" id="KW-0472">Membrane</keyword>
<evidence type="ECO:0000313" key="13">
    <source>
        <dbReference type="Proteomes" id="UP001448207"/>
    </source>
</evidence>
<evidence type="ECO:0000313" key="12">
    <source>
        <dbReference type="EMBL" id="KAL0077010.1"/>
    </source>
</evidence>
<dbReference type="Pfam" id="PF01061">
    <property type="entry name" value="ABC2_membrane"/>
    <property type="match status" value="2"/>
</dbReference>
<evidence type="ECO:0000256" key="4">
    <source>
        <dbReference type="ARBA" id="ARBA00022692"/>
    </source>
</evidence>
<dbReference type="InterPro" id="IPR043926">
    <property type="entry name" value="ABCG_dom"/>
</dbReference>
<evidence type="ECO:0000256" key="1">
    <source>
        <dbReference type="ARBA" id="ARBA00004141"/>
    </source>
</evidence>
<dbReference type="CDD" id="cd03232">
    <property type="entry name" value="ABCG_PDR_domain2"/>
    <property type="match status" value="1"/>
</dbReference>
<keyword evidence="4 10" id="KW-0812">Transmembrane</keyword>
<evidence type="ECO:0000259" key="11">
    <source>
        <dbReference type="PROSITE" id="PS50893"/>
    </source>
</evidence>
<dbReference type="SMART" id="SM00382">
    <property type="entry name" value="AAA"/>
    <property type="match status" value="2"/>
</dbReference>
<feature type="transmembrane region" description="Helical" evidence="10">
    <location>
        <begin position="762"/>
        <end position="786"/>
    </location>
</feature>
<dbReference type="InterPro" id="IPR034001">
    <property type="entry name" value="ABCG_PDR_1"/>
</dbReference>